<dbReference type="Proteomes" id="UP001177023">
    <property type="component" value="Unassembled WGS sequence"/>
</dbReference>
<dbReference type="GO" id="GO:0007165">
    <property type="term" value="P:signal transduction"/>
    <property type="evidence" value="ECO:0007669"/>
    <property type="project" value="InterPro"/>
</dbReference>
<organism evidence="6 7">
    <name type="scientific">Mesorhabditis spiculigera</name>
    <dbReference type="NCBI Taxonomy" id="96644"/>
    <lineage>
        <taxon>Eukaryota</taxon>
        <taxon>Metazoa</taxon>
        <taxon>Ecdysozoa</taxon>
        <taxon>Nematoda</taxon>
        <taxon>Chromadorea</taxon>
        <taxon>Rhabditida</taxon>
        <taxon>Rhabditina</taxon>
        <taxon>Rhabditomorpha</taxon>
        <taxon>Rhabditoidea</taxon>
        <taxon>Rhabditidae</taxon>
        <taxon>Mesorhabditinae</taxon>
        <taxon>Mesorhabditis</taxon>
    </lineage>
</organism>
<feature type="domain" description="F-BAR" evidence="5">
    <location>
        <begin position="112"/>
        <end position="391"/>
    </location>
</feature>
<dbReference type="PANTHER" id="PTHR14166">
    <property type="entry name" value="SLIT-ROBO RHO GTPASE ACTIVATING PROTEIN"/>
    <property type="match status" value="1"/>
</dbReference>
<accession>A0AA36D201</accession>
<dbReference type="InterPro" id="IPR051627">
    <property type="entry name" value="SLIT-ROBO_RhoGAP"/>
</dbReference>
<dbReference type="InterPro" id="IPR031160">
    <property type="entry name" value="F_BAR_dom"/>
</dbReference>
<evidence type="ECO:0000256" key="3">
    <source>
        <dbReference type="SAM" id="MobiDB-lite"/>
    </source>
</evidence>
<evidence type="ECO:0000259" key="5">
    <source>
        <dbReference type="PROSITE" id="PS51741"/>
    </source>
</evidence>
<sequence>MDVSQYTCATTPTTAATSSLMGDTMPRKSLPGRRDKQMLQEFDHHARAPYSFFATPTGSPRNHSPPPARDGAPYYLLVSLLSYGRPPTHKNMNRKDLLCVSLATDYLVQYIQEIRVQLAEQLKCFGERTETQIHILSELEEYYRKRGELEAEQSRQLDKLAKGILQKHKADKSRREAWQQHSAYTIWEQVVDDTKEEAKERMRIGEFYSKEVTSSIAQRCDDLARISKKCREIGTLSHGEIMRVLTELHTSMKTYQICYGEASGVEKKLRIAEEEVKKSEESIRGKSVTRKHKNLLKYLERRQAKWNEKKIKWTKARNEYLLCIKAANAALHRFFADDLSYLVDCMDLGMEFWLRHLLDQIIASRKKVTQKEMESLGELGTKKSALDGKLDKKRFFEANNSAFMLPRQFEFRPQFGDSLATVSAEQTIANELKQRQLQITKRLEALRFESDEVWKSLEASEKKLFFLYKDQEQDVNKLRSDLLVTYQYYLKKFEYFLLNGNLVERLEARNHLIGEALSEQGVAGGSRNGSEAPSIDGERIGRKRTRRIGQHPDRPRPKLFGGSLEEYVEMSGEPIPLIVSSSIEFLARYALRHQGLFRISGSQSEINRFKESFESGTDFCRN</sequence>
<dbReference type="EMBL" id="CATQJA010002657">
    <property type="protein sequence ID" value="CAJ0579538.1"/>
    <property type="molecule type" value="Genomic_DNA"/>
</dbReference>
<dbReference type="InterPro" id="IPR027267">
    <property type="entry name" value="AH/BAR_dom_sf"/>
</dbReference>
<dbReference type="PROSITE" id="PS50238">
    <property type="entry name" value="RHOGAP"/>
    <property type="match status" value="1"/>
</dbReference>
<evidence type="ECO:0000256" key="2">
    <source>
        <dbReference type="PROSITE-ProRule" id="PRU01077"/>
    </source>
</evidence>
<evidence type="ECO:0000259" key="4">
    <source>
        <dbReference type="PROSITE" id="PS50238"/>
    </source>
</evidence>
<dbReference type="Pfam" id="PF00620">
    <property type="entry name" value="RhoGAP"/>
    <property type="match status" value="1"/>
</dbReference>
<dbReference type="Gene3D" id="1.10.555.10">
    <property type="entry name" value="Rho GTPase activation protein"/>
    <property type="match status" value="1"/>
</dbReference>
<feature type="non-terminal residue" evidence="6">
    <location>
        <position position="1"/>
    </location>
</feature>
<keyword evidence="7" id="KW-1185">Reference proteome</keyword>
<feature type="domain" description="Rho-GAP" evidence="4">
    <location>
        <begin position="562"/>
        <end position="622"/>
    </location>
</feature>
<gene>
    <name evidence="6" type="ORF">MSPICULIGERA_LOCUS17752</name>
</gene>
<dbReference type="AlphaFoldDB" id="A0AA36D201"/>
<keyword evidence="1 2" id="KW-0175">Coiled coil</keyword>
<protein>
    <submittedName>
        <fullName evidence="6">Uncharacterized protein</fullName>
    </submittedName>
</protein>
<evidence type="ECO:0000313" key="7">
    <source>
        <dbReference type="Proteomes" id="UP001177023"/>
    </source>
</evidence>
<evidence type="ECO:0000256" key="1">
    <source>
        <dbReference type="ARBA" id="ARBA00023054"/>
    </source>
</evidence>
<dbReference type="InterPro" id="IPR001060">
    <property type="entry name" value="FCH_dom"/>
</dbReference>
<feature type="region of interest" description="Disordered" evidence="3">
    <location>
        <begin position="521"/>
        <end position="560"/>
    </location>
</feature>
<dbReference type="CDD" id="cd07656">
    <property type="entry name" value="F-BAR_srGAP"/>
    <property type="match status" value="1"/>
</dbReference>
<dbReference type="InterPro" id="IPR008936">
    <property type="entry name" value="Rho_GTPase_activation_prot"/>
</dbReference>
<dbReference type="InterPro" id="IPR000198">
    <property type="entry name" value="RhoGAP_dom"/>
</dbReference>
<name>A0AA36D201_9BILA</name>
<dbReference type="PROSITE" id="PS51741">
    <property type="entry name" value="F_BAR"/>
    <property type="match status" value="1"/>
</dbReference>
<dbReference type="Gene3D" id="1.20.1270.60">
    <property type="entry name" value="Arfaptin homology (AH) domain/BAR domain"/>
    <property type="match status" value="1"/>
</dbReference>
<reference evidence="6" key="1">
    <citation type="submission" date="2023-06" db="EMBL/GenBank/DDBJ databases">
        <authorList>
            <person name="Delattre M."/>
        </authorList>
    </citation>
    <scope>NUCLEOTIDE SEQUENCE</scope>
    <source>
        <strain evidence="6">AF72</strain>
    </source>
</reference>
<dbReference type="Pfam" id="PF00611">
    <property type="entry name" value="FCH"/>
    <property type="match status" value="1"/>
</dbReference>
<evidence type="ECO:0000313" key="6">
    <source>
        <dbReference type="EMBL" id="CAJ0579538.1"/>
    </source>
</evidence>
<proteinExistence type="predicted"/>
<dbReference type="SUPFAM" id="SSF48350">
    <property type="entry name" value="GTPase activation domain, GAP"/>
    <property type="match status" value="1"/>
</dbReference>
<comment type="caution">
    <text evidence="6">The sequence shown here is derived from an EMBL/GenBank/DDBJ whole genome shotgun (WGS) entry which is preliminary data.</text>
</comment>
<dbReference type="SUPFAM" id="SSF103657">
    <property type="entry name" value="BAR/IMD domain-like"/>
    <property type="match status" value="1"/>
</dbReference>